<evidence type="ECO:0000256" key="1">
    <source>
        <dbReference type="SAM" id="MobiDB-lite"/>
    </source>
</evidence>
<evidence type="ECO:0000256" key="2">
    <source>
        <dbReference type="SAM" id="Phobius"/>
    </source>
</evidence>
<proteinExistence type="predicted"/>
<dbReference type="AlphaFoldDB" id="A0A101SPL4"/>
<accession>A0A101SPL4</accession>
<dbReference type="OrthoDB" id="4329944at2"/>
<evidence type="ECO:0000313" key="3">
    <source>
        <dbReference type="EMBL" id="KUN77812.1"/>
    </source>
</evidence>
<name>A0A101SPL4_9ACTN</name>
<keyword evidence="2" id="KW-0812">Transmembrane</keyword>
<feature type="region of interest" description="Disordered" evidence="1">
    <location>
        <begin position="53"/>
        <end position="72"/>
    </location>
</feature>
<keyword evidence="2" id="KW-0472">Membrane</keyword>
<keyword evidence="4" id="KW-1185">Reference proteome</keyword>
<feature type="transmembrane region" description="Helical" evidence="2">
    <location>
        <begin position="6"/>
        <end position="23"/>
    </location>
</feature>
<dbReference type="Proteomes" id="UP000052982">
    <property type="component" value="Unassembled WGS sequence"/>
</dbReference>
<evidence type="ECO:0000313" key="4">
    <source>
        <dbReference type="Proteomes" id="UP000052982"/>
    </source>
</evidence>
<sequence length="72" mass="8046">MVELGILFGVMIALAVFLIVTLLRRGSRATENADGLLIEQDRRLRAHHDRVSYNALSMDGTSPTQSDSHRRP</sequence>
<reference evidence="3 4" key="1">
    <citation type="submission" date="2015-10" db="EMBL/GenBank/DDBJ databases">
        <title>Draft genome sequence of Streptomyces griseoruber DSM 40281, type strain for the species Streptomyces griseoruber.</title>
        <authorList>
            <person name="Ruckert C."/>
            <person name="Winkler A."/>
            <person name="Kalinowski J."/>
            <person name="Kampfer P."/>
            <person name="Glaeser S."/>
        </authorList>
    </citation>
    <scope>NUCLEOTIDE SEQUENCE [LARGE SCALE GENOMIC DNA]</scope>
    <source>
        <strain evidence="3 4">DSM 40281</strain>
    </source>
</reference>
<keyword evidence="2" id="KW-1133">Transmembrane helix</keyword>
<gene>
    <name evidence="3" type="ORF">AQJ64_33115</name>
</gene>
<comment type="caution">
    <text evidence="3">The sequence shown here is derived from an EMBL/GenBank/DDBJ whole genome shotgun (WGS) entry which is preliminary data.</text>
</comment>
<dbReference type="EMBL" id="LMWW01000058">
    <property type="protein sequence ID" value="KUN77812.1"/>
    <property type="molecule type" value="Genomic_DNA"/>
</dbReference>
<organism evidence="3 4">
    <name type="scientific">Streptomyces griseoruber</name>
    <dbReference type="NCBI Taxonomy" id="1943"/>
    <lineage>
        <taxon>Bacteria</taxon>
        <taxon>Bacillati</taxon>
        <taxon>Actinomycetota</taxon>
        <taxon>Actinomycetes</taxon>
        <taxon>Kitasatosporales</taxon>
        <taxon>Streptomycetaceae</taxon>
        <taxon>Streptomyces</taxon>
    </lineage>
</organism>
<protein>
    <submittedName>
        <fullName evidence="3">Uncharacterized protein</fullName>
    </submittedName>
</protein>